<evidence type="ECO:0000313" key="3">
    <source>
        <dbReference type="EMBL" id="MBD8525445.1"/>
    </source>
</evidence>
<dbReference type="Proteomes" id="UP000613768">
    <property type="component" value="Unassembled WGS sequence"/>
</dbReference>
<protein>
    <submittedName>
        <fullName evidence="3">Amidase</fullName>
    </submittedName>
</protein>
<dbReference type="SUPFAM" id="SSF75304">
    <property type="entry name" value="Amidase signature (AS) enzymes"/>
    <property type="match status" value="1"/>
</dbReference>
<dbReference type="InterPro" id="IPR000120">
    <property type="entry name" value="Amidase"/>
</dbReference>
<proteinExistence type="inferred from homology"/>
<dbReference type="InterPro" id="IPR036928">
    <property type="entry name" value="AS_sf"/>
</dbReference>
<name>A0AAW3ZKK3_9GAMM</name>
<dbReference type="Gene3D" id="3.90.1300.10">
    <property type="entry name" value="Amidase signature (AS) domain"/>
    <property type="match status" value="1"/>
</dbReference>
<evidence type="ECO:0000259" key="2">
    <source>
        <dbReference type="Pfam" id="PF01425"/>
    </source>
</evidence>
<accession>A0AAW3ZKK3</accession>
<dbReference type="RefSeq" id="WP_192028792.1">
    <property type="nucleotide sequence ID" value="NZ_JACYTR010000009.1"/>
</dbReference>
<dbReference type="GO" id="GO:0003824">
    <property type="term" value="F:catalytic activity"/>
    <property type="evidence" value="ECO:0007669"/>
    <property type="project" value="InterPro"/>
</dbReference>
<comment type="similarity">
    <text evidence="1">Belongs to the amidase family.</text>
</comment>
<organism evidence="3 4">
    <name type="scientific">Pseudomarimonas arenosa</name>
    <dbReference type="NCBI Taxonomy" id="2774145"/>
    <lineage>
        <taxon>Bacteria</taxon>
        <taxon>Pseudomonadati</taxon>
        <taxon>Pseudomonadota</taxon>
        <taxon>Gammaproteobacteria</taxon>
        <taxon>Lysobacterales</taxon>
        <taxon>Lysobacteraceae</taxon>
        <taxon>Pseudomarimonas</taxon>
    </lineage>
</organism>
<dbReference type="AlphaFoldDB" id="A0AAW3ZKK3"/>
<dbReference type="EMBL" id="JACYTR010000009">
    <property type="protein sequence ID" value="MBD8525445.1"/>
    <property type="molecule type" value="Genomic_DNA"/>
</dbReference>
<evidence type="ECO:0000313" key="4">
    <source>
        <dbReference type="Proteomes" id="UP000613768"/>
    </source>
</evidence>
<dbReference type="PANTHER" id="PTHR11895:SF7">
    <property type="entry name" value="GLUTAMYL-TRNA(GLN) AMIDOTRANSFERASE SUBUNIT A, MITOCHONDRIAL"/>
    <property type="match status" value="1"/>
</dbReference>
<dbReference type="Pfam" id="PF01425">
    <property type="entry name" value="Amidase"/>
    <property type="match status" value="1"/>
</dbReference>
<comment type="caution">
    <text evidence="3">The sequence shown here is derived from an EMBL/GenBank/DDBJ whole genome shotgun (WGS) entry which is preliminary data.</text>
</comment>
<feature type="domain" description="Amidase" evidence="2">
    <location>
        <begin position="30"/>
        <end position="434"/>
    </location>
</feature>
<keyword evidence="4" id="KW-1185">Reference proteome</keyword>
<reference evidence="3 4" key="1">
    <citation type="submission" date="2020-09" db="EMBL/GenBank/DDBJ databases">
        <title>Pseudoxanthomonas sp. CAU 1598 isolated from sand of Yaerae Beach.</title>
        <authorList>
            <person name="Kim W."/>
        </authorList>
    </citation>
    <scope>NUCLEOTIDE SEQUENCE [LARGE SCALE GENOMIC DNA]</scope>
    <source>
        <strain evidence="3 4">CAU 1598</strain>
    </source>
</reference>
<dbReference type="InterPro" id="IPR023631">
    <property type="entry name" value="Amidase_dom"/>
</dbReference>
<gene>
    <name evidence="3" type="ORF">IFO71_06785</name>
</gene>
<dbReference type="PANTHER" id="PTHR11895">
    <property type="entry name" value="TRANSAMIDASE"/>
    <property type="match status" value="1"/>
</dbReference>
<sequence length="445" mass="46850">MKHDPQNLRHSSICRQLALLACGEISSQQLTEIYLDAAEAENAHSRAYIWIDRVGALRAAKASDERRASGRALGRLDGIPLAVKDSLDVQGLVTTAGLAGRSKRVALRDAAVVSRLRGAGAVILGKTSLDEGSLGAMGRTAHQGDVPNPRHPGKVAGGSSAGSAVAVALGLASAAIGSDTMGSVRIPAAFCGVFGLRPTMGEVSSAGLWPCLPRLDCIGPITRSLDDLTLLLQTLSGYDPNDPRTRQRRVPFAAPDWEPGRLRSGMVRDLDRLGASAAVLKSFEQAIAAAAPALGHTQPVLLSDFELSRARRAALLMMEAGIALADPEDLADCSQRLRAMLDFAERKSAVDYARAERRLDNAVVATRRLFDSIDVLLLPTTPDLPPAIDSEEPDHLADFTAFASLAGCPALSIPLDGGAGLQLIGPRGSDLRLLELGEIVHSLIG</sequence>
<evidence type="ECO:0000256" key="1">
    <source>
        <dbReference type="ARBA" id="ARBA00009199"/>
    </source>
</evidence>